<comment type="similarity">
    <text evidence="1">Belongs to the AHA1 family.</text>
</comment>
<dbReference type="Pfam" id="PF08327">
    <property type="entry name" value="AHSA1"/>
    <property type="match status" value="1"/>
</dbReference>
<dbReference type="InterPro" id="IPR013538">
    <property type="entry name" value="ASHA1/2-like_C"/>
</dbReference>
<keyword evidence="4" id="KW-1185">Reference proteome</keyword>
<dbReference type="InterPro" id="IPR023393">
    <property type="entry name" value="START-like_dom_sf"/>
</dbReference>
<reference evidence="3 4" key="1">
    <citation type="submission" date="2014-03" db="EMBL/GenBank/DDBJ databases">
        <title>Draft Genome Sequence of Actibacterium mucosum KCTC 23349, a Marine Alphaproteobacterium with Complex Ionic Requirements Isolated from Mediterranean Seawater at Malvarrosa Beach, Valencia, Spain.</title>
        <authorList>
            <person name="Arahal D.R."/>
            <person name="Shao Z."/>
            <person name="Lai Q."/>
            <person name="Pujalte M.J."/>
        </authorList>
    </citation>
    <scope>NUCLEOTIDE SEQUENCE [LARGE SCALE GENOMIC DNA]</scope>
    <source>
        <strain evidence="3 4">KCTC 23349</strain>
    </source>
</reference>
<evidence type="ECO:0000313" key="4">
    <source>
        <dbReference type="Proteomes" id="UP000026249"/>
    </source>
</evidence>
<feature type="domain" description="Activator of Hsp90 ATPase homologue 1/2-like C-terminal" evidence="2">
    <location>
        <begin position="13"/>
        <end position="143"/>
    </location>
</feature>
<evidence type="ECO:0000259" key="2">
    <source>
        <dbReference type="Pfam" id="PF08327"/>
    </source>
</evidence>
<dbReference type="Proteomes" id="UP000026249">
    <property type="component" value="Unassembled WGS sequence"/>
</dbReference>
<dbReference type="RefSeq" id="WP_035262272.1">
    <property type="nucleotide sequence ID" value="NZ_JFKE01000010.1"/>
</dbReference>
<protein>
    <recommendedName>
        <fullName evidence="2">Activator of Hsp90 ATPase homologue 1/2-like C-terminal domain-containing protein</fullName>
    </recommendedName>
</protein>
<dbReference type="OrthoDB" id="793407at2"/>
<evidence type="ECO:0000256" key="1">
    <source>
        <dbReference type="ARBA" id="ARBA00006817"/>
    </source>
</evidence>
<comment type="caution">
    <text evidence="3">The sequence shown here is derived from an EMBL/GenBank/DDBJ whole genome shotgun (WGS) entry which is preliminary data.</text>
</comment>
<dbReference type="AlphaFoldDB" id="A0A037ZF34"/>
<proteinExistence type="inferred from homology"/>
<sequence>MTDPVIKTIDVPCSPARAFDVFVRNTARWWPLDRHSVSAGQGQTARDLTIEPRVGGAIYETTHDGARSDWGEVLEFAEGSHFAMTWHPGNPVAQATRLDIRFTELSADRTRVELTHSGWEVLADDAETRRDGYNNGWNGVLDAYQAAL</sequence>
<dbReference type="EMBL" id="JFKE01000010">
    <property type="protein sequence ID" value="KAJ54223.1"/>
    <property type="molecule type" value="Genomic_DNA"/>
</dbReference>
<gene>
    <name evidence="3" type="ORF">ACMU_03815</name>
</gene>
<organism evidence="3 4">
    <name type="scientific">Actibacterium mucosum KCTC 23349</name>
    <dbReference type="NCBI Taxonomy" id="1454373"/>
    <lineage>
        <taxon>Bacteria</taxon>
        <taxon>Pseudomonadati</taxon>
        <taxon>Pseudomonadota</taxon>
        <taxon>Alphaproteobacteria</taxon>
        <taxon>Rhodobacterales</taxon>
        <taxon>Roseobacteraceae</taxon>
        <taxon>Actibacterium</taxon>
    </lineage>
</organism>
<name>A0A037ZF34_9RHOB</name>
<evidence type="ECO:0000313" key="3">
    <source>
        <dbReference type="EMBL" id="KAJ54223.1"/>
    </source>
</evidence>
<dbReference type="Gene3D" id="3.30.530.20">
    <property type="match status" value="1"/>
</dbReference>
<dbReference type="SUPFAM" id="SSF55961">
    <property type="entry name" value="Bet v1-like"/>
    <property type="match status" value="1"/>
</dbReference>
<accession>A0A037ZF34</accession>
<dbReference type="STRING" id="1454373.ACMU_03815"/>